<dbReference type="PROSITE" id="PS50111">
    <property type="entry name" value="CHEMOTAXIS_TRANSDUC_2"/>
    <property type="match status" value="1"/>
</dbReference>
<dbReference type="Gene3D" id="1.10.287.950">
    <property type="entry name" value="Methyl-accepting chemotaxis protein"/>
    <property type="match status" value="1"/>
</dbReference>
<dbReference type="GO" id="GO:0006935">
    <property type="term" value="P:chemotaxis"/>
    <property type="evidence" value="ECO:0007669"/>
    <property type="project" value="UniProtKB-KW"/>
</dbReference>
<protein>
    <submittedName>
        <fullName evidence="5">Methyl-accepting chemotaxis protein 4</fullName>
    </submittedName>
</protein>
<dbReference type="Proteomes" id="UP000220836">
    <property type="component" value="Unassembled WGS sequence"/>
</dbReference>
<comment type="similarity">
    <text evidence="2">Belongs to the methyl-accepting chemotaxis (MCP) protein family.</text>
</comment>
<dbReference type="Pfam" id="PF00015">
    <property type="entry name" value="MCPsignal"/>
    <property type="match status" value="1"/>
</dbReference>
<dbReference type="PANTHER" id="PTHR43531">
    <property type="entry name" value="PROTEIN ICFG"/>
    <property type="match status" value="1"/>
</dbReference>
<dbReference type="PANTHER" id="PTHR43531:SF11">
    <property type="entry name" value="METHYL-ACCEPTING CHEMOTAXIS PROTEIN 3"/>
    <property type="match status" value="1"/>
</dbReference>
<keyword evidence="3" id="KW-0807">Transducer</keyword>
<proteinExistence type="inferred from homology"/>
<dbReference type="InterPro" id="IPR051310">
    <property type="entry name" value="MCP_chemotaxis"/>
</dbReference>
<dbReference type="OrthoDB" id="2489132at2"/>
<dbReference type="PRINTS" id="PR00260">
    <property type="entry name" value="CHEMTRNSDUCR"/>
</dbReference>
<dbReference type="GO" id="GO:0004888">
    <property type="term" value="F:transmembrane signaling receptor activity"/>
    <property type="evidence" value="ECO:0007669"/>
    <property type="project" value="InterPro"/>
</dbReference>
<evidence type="ECO:0000259" key="4">
    <source>
        <dbReference type="PROSITE" id="PS50111"/>
    </source>
</evidence>
<feature type="domain" description="Methyl-accepting transducer" evidence="4">
    <location>
        <begin position="22"/>
        <end position="258"/>
    </location>
</feature>
<dbReference type="InterPro" id="IPR004089">
    <property type="entry name" value="MCPsignal_dom"/>
</dbReference>
<dbReference type="SMART" id="SM00283">
    <property type="entry name" value="MA"/>
    <property type="match status" value="1"/>
</dbReference>
<dbReference type="GO" id="GO:0016020">
    <property type="term" value="C:membrane"/>
    <property type="evidence" value="ECO:0007669"/>
    <property type="project" value="InterPro"/>
</dbReference>
<reference evidence="5 6" key="1">
    <citation type="submission" date="2017-05" db="EMBL/GenBank/DDBJ databases">
        <authorList>
            <person name="Song R."/>
            <person name="Chenine A.L."/>
            <person name="Ruprecht R.M."/>
        </authorList>
    </citation>
    <scope>NUCLEOTIDE SEQUENCE [LARGE SCALE GENOMIC DNA]</scope>
    <source>
        <strain evidence="5 6">CECT 8663</strain>
    </source>
</reference>
<keyword evidence="6" id="KW-1185">Reference proteome</keyword>
<dbReference type="GO" id="GO:0007165">
    <property type="term" value="P:signal transduction"/>
    <property type="evidence" value="ECO:0007669"/>
    <property type="project" value="UniProtKB-KW"/>
</dbReference>
<dbReference type="AlphaFoldDB" id="A0A238JRF2"/>
<organism evidence="5 6">
    <name type="scientific">Pelagimonas varians</name>
    <dbReference type="NCBI Taxonomy" id="696760"/>
    <lineage>
        <taxon>Bacteria</taxon>
        <taxon>Pseudomonadati</taxon>
        <taxon>Pseudomonadota</taxon>
        <taxon>Alphaproteobacteria</taxon>
        <taxon>Rhodobacterales</taxon>
        <taxon>Roseobacteraceae</taxon>
        <taxon>Pelagimonas</taxon>
    </lineage>
</organism>
<evidence type="ECO:0000256" key="1">
    <source>
        <dbReference type="ARBA" id="ARBA00022500"/>
    </source>
</evidence>
<gene>
    <name evidence="5" type="primary">mcp4</name>
    <name evidence="5" type="ORF">PEV8663_00108</name>
</gene>
<name>A0A238JRF2_9RHOB</name>
<accession>A0A238JRF2</accession>
<evidence type="ECO:0000313" key="5">
    <source>
        <dbReference type="EMBL" id="SMX32784.1"/>
    </source>
</evidence>
<dbReference type="RefSeq" id="WP_097802676.1">
    <property type="nucleotide sequence ID" value="NZ_FXYH01000001.1"/>
</dbReference>
<evidence type="ECO:0000313" key="6">
    <source>
        <dbReference type="Proteomes" id="UP000220836"/>
    </source>
</evidence>
<sequence>MQHTPDLAAPSTADELDRLTRDATRLGRETVDIGGFLQELDDQCHVQLDDLGGIKTHTNTLSDTSERMVNAVQRMAATADEAIEKVEQSTAFIAQNSNNAQELAEWVRSVHSESATVEEMLQAVRMSNSEISDIAWQVHILAVNAKIEAARAGQAGKGFSIVADSVSELSQKTATAADTISATVKRLSEWMARLHHGAQVTSQKAEEVLDRSSGADMALSEIDTRMGSLRDDAHGLAGETTAAKDAVDQVGGAVRTIINSVTSVTNGVEEATRRCNSLVDTSENILQHTVALGGSGEDSGMITQAQDLAGQVAQAFENALQRGRVSMAQLFDESYRPIPGTNPEQVTTGFTKLADSLLPQIQEHIVATVPKVVFCAAVDRNGYLPTHNKKFSQPQSKDPIWNAGNCRNRRIFDDRVGLKAGQSQAPFLLQVYRRDMGGGNFVLMKDLSAPIKIQGRHWGGIRIGYQI</sequence>
<dbReference type="InterPro" id="IPR004090">
    <property type="entry name" value="Chemotax_Me-accpt_rcpt"/>
</dbReference>
<keyword evidence="1" id="KW-0145">Chemotaxis</keyword>
<dbReference type="EMBL" id="FXYH01000001">
    <property type="protein sequence ID" value="SMX32784.1"/>
    <property type="molecule type" value="Genomic_DNA"/>
</dbReference>
<dbReference type="SUPFAM" id="SSF58104">
    <property type="entry name" value="Methyl-accepting chemotaxis protein (MCP) signaling domain"/>
    <property type="match status" value="1"/>
</dbReference>
<evidence type="ECO:0000256" key="3">
    <source>
        <dbReference type="PROSITE-ProRule" id="PRU00284"/>
    </source>
</evidence>
<evidence type="ECO:0000256" key="2">
    <source>
        <dbReference type="ARBA" id="ARBA00029447"/>
    </source>
</evidence>